<dbReference type="Proteomes" id="UP000623467">
    <property type="component" value="Unassembled WGS sequence"/>
</dbReference>
<organism evidence="1 2">
    <name type="scientific">Mycena sanguinolenta</name>
    <dbReference type="NCBI Taxonomy" id="230812"/>
    <lineage>
        <taxon>Eukaryota</taxon>
        <taxon>Fungi</taxon>
        <taxon>Dikarya</taxon>
        <taxon>Basidiomycota</taxon>
        <taxon>Agaricomycotina</taxon>
        <taxon>Agaricomycetes</taxon>
        <taxon>Agaricomycetidae</taxon>
        <taxon>Agaricales</taxon>
        <taxon>Marasmiineae</taxon>
        <taxon>Mycenaceae</taxon>
        <taxon>Mycena</taxon>
    </lineage>
</organism>
<reference evidence="1" key="1">
    <citation type="submission" date="2020-05" db="EMBL/GenBank/DDBJ databases">
        <title>Mycena genomes resolve the evolution of fungal bioluminescence.</title>
        <authorList>
            <person name="Tsai I.J."/>
        </authorList>
    </citation>
    <scope>NUCLEOTIDE SEQUENCE</scope>
    <source>
        <strain evidence="1">160909Yilan</strain>
    </source>
</reference>
<keyword evidence="2" id="KW-1185">Reference proteome</keyword>
<gene>
    <name evidence="1" type="ORF">MSAN_01544400</name>
</gene>
<protein>
    <submittedName>
        <fullName evidence="1">Uncharacterized protein</fullName>
    </submittedName>
</protein>
<evidence type="ECO:0000313" key="2">
    <source>
        <dbReference type="Proteomes" id="UP000623467"/>
    </source>
</evidence>
<comment type="caution">
    <text evidence="1">The sequence shown here is derived from an EMBL/GenBank/DDBJ whole genome shotgun (WGS) entry which is preliminary data.</text>
</comment>
<evidence type="ECO:0000313" key="1">
    <source>
        <dbReference type="EMBL" id="KAF7353545.1"/>
    </source>
</evidence>
<dbReference type="AlphaFoldDB" id="A0A8H7CX42"/>
<dbReference type="EMBL" id="JACAZH010000012">
    <property type="protein sequence ID" value="KAF7353545.1"/>
    <property type="molecule type" value="Genomic_DNA"/>
</dbReference>
<accession>A0A8H7CX42</accession>
<name>A0A8H7CX42_9AGAR</name>
<dbReference type="OrthoDB" id="1867259at2759"/>
<proteinExistence type="predicted"/>
<sequence length="120" mass="13328">MFPLSIRCAGGVRRRGHRLLQHPRFPLSPFTLFPVATPFPLPLPFSPLRFPLIKEQMEDACLCVFPAFLFRVSRWPDASQDEPKWIPHARSAGTDANAHRIGYLRDIGAGIVPSVGPVGA</sequence>